<dbReference type="EMBL" id="AE016816">
    <property type="protein sequence ID" value="AAS51083.2"/>
    <property type="molecule type" value="Genomic_DNA"/>
</dbReference>
<evidence type="ECO:0000313" key="1">
    <source>
        <dbReference type="EMBL" id="AAS51083.2"/>
    </source>
</evidence>
<accession>Q75CR4</accession>
<dbReference type="KEGG" id="ago:AGOS_ACL145W"/>
<reference evidence="1 2" key="1">
    <citation type="journal article" date="2004" name="Science">
        <title>The Ashbya gossypii genome as a tool for mapping the ancient Saccharomyces cerevisiae genome.</title>
        <authorList>
            <person name="Dietrich F.S."/>
            <person name="Voegeli S."/>
            <person name="Brachat S."/>
            <person name="Lerch A."/>
            <person name="Gates K."/>
            <person name="Steiner S."/>
            <person name="Mohr C."/>
            <person name="Pohlmann R."/>
            <person name="Luedi P."/>
            <person name="Choi S."/>
            <person name="Wing R.A."/>
            <person name="Flavier A."/>
            <person name="Gaffney T.D."/>
            <person name="Philippsen P."/>
        </authorList>
    </citation>
    <scope>NUCLEOTIDE SEQUENCE [LARGE SCALE GENOMIC DNA]</scope>
    <source>
        <strain evidence="2">ATCC 10895 / CBS 109.51 / FGSC 9923 / NRRL Y-1056</strain>
    </source>
</reference>
<proteinExistence type="predicted"/>
<sequence length="255" mass="27820">MIFKQWQSERLPRHQLDCLGPMDPHSLLAGAEPQVEFSGKLGERYSAALVVPSTLSWLMPPEMVQLTPVAQLVGTLTQAGGGECATRLVAADQFYEADVPQAERHVRVAYQLYERGPGQLVVVVEENDLKYPPIVHNRLAQQLAEKLRAVGAETTVLVNSDKSTGVKDLEELVPPEFITGALAALVCALAPSGAGRVLVVQSEGPHGFEKHNLTVVDALVERVRQILDQPPEYVAACTRHWKLQAGSQFQGGLYL</sequence>
<dbReference type="InterPro" id="IPR018855">
    <property type="entry name" value="Psome_chaperone_1_fun"/>
</dbReference>
<dbReference type="GO" id="GO:0043248">
    <property type="term" value="P:proteasome assembly"/>
    <property type="evidence" value="ECO:0007669"/>
    <property type="project" value="InterPro"/>
</dbReference>
<dbReference type="Gene3D" id="3.40.50.12120">
    <property type="entry name" value="POC1 chaperone"/>
    <property type="match status" value="1"/>
</dbReference>
<dbReference type="InParanoid" id="Q75CR4"/>
<dbReference type="HOGENOM" id="CLU_095376_0_0_1"/>
<reference evidence="2" key="2">
    <citation type="journal article" date="2013" name="G3 (Bethesda)">
        <title>Genomes of Ashbya fungi isolated from insects reveal four mating-type loci, numerous translocations, lack of transposons, and distinct gene duplications.</title>
        <authorList>
            <person name="Dietrich F.S."/>
            <person name="Voegeli S."/>
            <person name="Kuo S."/>
            <person name="Philippsen P."/>
        </authorList>
    </citation>
    <scope>GENOME REANNOTATION</scope>
    <source>
        <strain evidence="2">ATCC 10895 / CBS 109.51 / FGSC 9923 / NRRL Y-1056</strain>
    </source>
</reference>
<gene>
    <name evidence="1" type="ORF">AGOS_ACL145W</name>
</gene>
<dbReference type="eggNOG" id="ENOG502RY9B">
    <property type="taxonomic scope" value="Eukaryota"/>
</dbReference>
<keyword evidence="2" id="KW-1185">Reference proteome</keyword>
<dbReference type="OrthoDB" id="4062897at2759"/>
<dbReference type="Pfam" id="PF10450">
    <property type="entry name" value="POC1"/>
    <property type="match status" value="1"/>
</dbReference>
<dbReference type="InterPro" id="IPR038605">
    <property type="entry name" value="Pba1_sf"/>
</dbReference>
<dbReference type="FunCoup" id="Q75CR4">
    <property type="interactions" value="46"/>
</dbReference>
<dbReference type="Proteomes" id="UP000000591">
    <property type="component" value="Chromosome III"/>
</dbReference>
<dbReference type="OMA" id="MLFKQWN"/>
<dbReference type="RefSeq" id="NP_983259.2">
    <property type="nucleotide sequence ID" value="NM_208612.2"/>
</dbReference>
<organism evidence="1 2">
    <name type="scientific">Eremothecium gossypii (strain ATCC 10895 / CBS 109.51 / FGSC 9923 / NRRL Y-1056)</name>
    <name type="common">Yeast</name>
    <name type="synonym">Ashbya gossypii</name>
    <dbReference type="NCBI Taxonomy" id="284811"/>
    <lineage>
        <taxon>Eukaryota</taxon>
        <taxon>Fungi</taxon>
        <taxon>Dikarya</taxon>
        <taxon>Ascomycota</taxon>
        <taxon>Saccharomycotina</taxon>
        <taxon>Saccharomycetes</taxon>
        <taxon>Saccharomycetales</taxon>
        <taxon>Saccharomycetaceae</taxon>
        <taxon>Eremothecium</taxon>
    </lineage>
</organism>
<dbReference type="GeneID" id="4619379"/>
<evidence type="ECO:0000313" key="2">
    <source>
        <dbReference type="Proteomes" id="UP000000591"/>
    </source>
</evidence>
<dbReference type="AlphaFoldDB" id="Q75CR4"/>
<dbReference type="STRING" id="284811.Q75CR4"/>
<name>Q75CR4_EREGS</name>
<protein>
    <submittedName>
        <fullName evidence="1">ACL145Wp</fullName>
    </submittedName>
</protein>